<feature type="coiled-coil region" evidence="9">
    <location>
        <begin position="977"/>
        <end position="1008"/>
    </location>
</feature>
<dbReference type="Proteomes" id="UP000757232">
    <property type="component" value="Unassembled WGS sequence"/>
</dbReference>
<feature type="transmembrane region" description="Helical" evidence="11">
    <location>
        <begin position="1285"/>
        <end position="1302"/>
    </location>
</feature>
<evidence type="ECO:0000259" key="13">
    <source>
        <dbReference type="PROSITE" id="PS50929"/>
    </source>
</evidence>
<feature type="compositionally biased region" description="Low complexity" evidence="10">
    <location>
        <begin position="465"/>
        <end position="477"/>
    </location>
</feature>
<keyword evidence="4" id="KW-0677">Repeat</keyword>
<accession>A0A9Q5HVE1</accession>
<dbReference type="InterPro" id="IPR011527">
    <property type="entry name" value="ABC1_TM_dom"/>
</dbReference>
<reference evidence="14" key="1">
    <citation type="submission" date="2016-06" db="EMBL/GenBank/DDBJ databases">
        <title>Draft Genome sequence of the fungus Inonotus baumii.</title>
        <authorList>
            <person name="Zhu H."/>
            <person name="Lin W."/>
        </authorList>
    </citation>
    <scope>NUCLEOTIDE SEQUENCE</scope>
    <source>
        <strain evidence="14">821</strain>
    </source>
</reference>
<dbReference type="Pfam" id="PF00005">
    <property type="entry name" value="ABC_tran"/>
    <property type="match status" value="2"/>
</dbReference>
<evidence type="ECO:0000256" key="3">
    <source>
        <dbReference type="ARBA" id="ARBA00022692"/>
    </source>
</evidence>
<dbReference type="PANTHER" id="PTHR24223:SF356">
    <property type="entry name" value="ATP-BINDING CASSETTE TRANSPORTER ABC4"/>
    <property type="match status" value="1"/>
</dbReference>
<evidence type="ECO:0000313" key="15">
    <source>
        <dbReference type="Proteomes" id="UP000757232"/>
    </source>
</evidence>
<protein>
    <submittedName>
        <fullName evidence="14">P-loop containing nucleoside triphosphate hydrolase protein</fullName>
    </submittedName>
</protein>
<dbReference type="Gene3D" id="1.20.1560.10">
    <property type="entry name" value="ABC transporter type 1, transmembrane domain"/>
    <property type="match status" value="2"/>
</dbReference>
<evidence type="ECO:0000256" key="7">
    <source>
        <dbReference type="ARBA" id="ARBA00022989"/>
    </source>
</evidence>
<feature type="transmembrane region" description="Helical" evidence="11">
    <location>
        <begin position="1042"/>
        <end position="1071"/>
    </location>
</feature>
<dbReference type="FunFam" id="1.20.1560.10:FF:000013">
    <property type="entry name" value="ABC transporter C family member 2"/>
    <property type="match status" value="1"/>
</dbReference>
<dbReference type="SUPFAM" id="SSF52540">
    <property type="entry name" value="P-loop containing nucleoside triphosphate hydrolases"/>
    <property type="match status" value="2"/>
</dbReference>
<evidence type="ECO:0000256" key="10">
    <source>
        <dbReference type="SAM" id="MobiDB-lite"/>
    </source>
</evidence>
<dbReference type="InterPro" id="IPR050173">
    <property type="entry name" value="ABC_transporter_C-like"/>
</dbReference>
<dbReference type="Gene3D" id="3.40.50.300">
    <property type="entry name" value="P-loop containing nucleotide triphosphate hydrolases"/>
    <property type="match status" value="2"/>
</dbReference>
<dbReference type="FunFam" id="3.40.50.300:FF:000630">
    <property type="entry name" value="ATP-binding cassette (ABC) transporter, putative"/>
    <property type="match status" value="1"/>
</dbReference>
<keyword evidence="2" id="KW-0813">Transport</keyword>
<dbReference type="GO" id="GO:0140359">
    <property type="term" value="F:ABC-type transporter activity"/>
    <property type="evidence" value="ECO:0007669"/>
    <property type="project" value="InterPro"/>
</dbReference>
<evidence type="ECO:0000256" key="6">
    <source>
        <dbReference type="ARBA" id="ARBA00022840"/>
    </source>
</evidence>
<feature type="transmembrane region" description="Helical" evidence="11">
    <location>
        <begin position="181"/>
        <end position="198"/>
    </location>
</feature>
<dbReference type="EMBL" id="LNZH02000200">
    <property type="protein sequence ID" value="OCB86631.1"/>
    <property type="molecule type" value="Genomic_DNA"/>
</dbReference>
<feature type="transmembrane region" description="Helical" evidence="11">
    <location>
        <begin position="140"/>
        <end position="161"/>
    </location>
</feature>
<gene>
    <name evidence="14" type="ORF">A7U60_g6310</name>
</gene>
<comment type="subcellular location">
    <subcellularLocation>
        <location evidence="1">Membrane</location>
        <topology evidence="1">Multi-pass membrane protein</topology>
    </subcellularLocation>
</comment>
<dbReference type="Pfam" id="PF00664">
    <property type="entry name" value="ABC_membrane"/>
    <property type="match status" value="2"/>
</dbReference>
<feature type="transmembrane region" description="Helical" evidence="11">
    <location>
        <begin position="353"/>
        <end position="373"/>
    </location>
</feature>
<dbReference type="GO" id="GO:0016887">
    <property type="term" value="F:ATP hydrolysis activity"/>
    <property type="evidence" value="ECO:0007669"/>
    <property type="project" value="InterPro"/>
</dbReference>
<feature type="domain" description="ABC transmembrane type-1" evidence="13">
    <location>
        <begin position="1056"/>
        <end position="1325"/>
    </location>
</feature>
<dbReference type="PROSITE" id="PS50893">
    <property type="entry name" value="ABC_TRANSPORTER_2"/>
    <property type="match status" value="2"/>
</dbReference>
<feature type="transmembrane region" description="Helical" evidence="11">
    <location>
        <begin position="83"/>
        <end position="102"/>
    </location>
</feature>
<name>A0A9Q5HVE1_SANBA</name>
<feature type="compositionally biased region" description="Low complexity" evidence="10">
    <location>
        <begin position="488"/>
        <end position="499"/>
    </location>
</feature>
<feature type="domain" description="ABC transporter" evidence="12">
    <location>
        <begin position="1373"/>
        <end position="1626"/>
    </location>
</feature>
<keyword evidence="14" id="KW-0378">Hydrolase</keyword>
<keyword evidence="8 11" id="KW-0472">Membrane</keyword>
<feature type="transmembrane region" description="Helical" evidence="11">
    <location>
        <begin position="245"/>
        <end position="263"/>
    </location>
</feature>
<keyword evidence="15" id="KW-1185">Reference proteome</keyword>
<feature type="transmembrane region" description="Helical" evidence="11">
    <location>
        <begin position="1198"/>
        <end position="1216"/>
    </location>
</feature>
<keyword evidence="7 11" id="KW-1133">Transmembrane helix</keyword>
<evidence type="ECO:0000256" key="11">
    <source>
        <dbReference type="SAM" id="Phobius"/>
    </source>
</evidence>
<dbReference type="CDD" id="cd18604">
    <property type="entry name" value="ABC_6TM_VMR1_D2_like"/>
    <property type="match status" value="1"/>
</dbReference>
<keyword evidence="9" id="KW-0175">Coiled coil</keyword>
<evidence type="ECO:0000256" key="4">
    <source>
        <dbReference type="ARBA" id="ARBA00022737"/>
    </source>
</evidence>
<feature type="transmembrane region" description="Helical" evidence="11">
    <location>
        <begin position="1168"/>
        <end position="1192"/>
    </location>
</feature>
<organism evidence="14 15">
    <name type="scientific">Sanghuangporus baumii</name>
    <name type="common">Phellinus baumii</name>
    <dbReference type="NCBI Taxonomy" id="108892"/>
    <lineage>
        <taxon>Eukaryota</taxon>
        <taxon>Fungi</taxon>
        <taxon>Dikarya</taxon>
        <taxon>Basidiomycota</taxon>
        <taxon>Agaricomycotina</taxon>
        <taxon>Agaricomycetes</taxon>
        <taxon>Hymenochaetales</taxon>
        <taxon>Hymenochaetaceae</taxon>
        <taxon>Sanghuangporus</taxon>
    </lineage>
</organism>
<feature type="compositionally biased region" description="Acidic residues" evidence="10">
    <location>
        <begin position="478"/>
        <end position="487"/>
    </location>
</feature>
<feature type="transmembrane region" description="Helical" evidence="11">
    <location>
        <begin position="40"/>
        <end position="63"/>
    </location>
</feature>
<dbReference type="CDD" id="cd03250">
    <property type="entry name" value="ABCC_MRP_domain1"/>
    <property type="match status" value="1"/>
</dbReference>
<dbReference type="GO" id="GO:0005524">
    <property type="term" value="F:ATP binding"/>
    <property type="evidence" value="ECO:0007669"/>
    <property type="project" value="UniProtKB-KW"/>
</dbReference>
<dbReference type="PANTHER" id="PTHR24223">
    <property type="entry name" value="ATP-BINDING CASSETTE SUB-FAMILY C"/>
    <property type="match status" value="1"/>
</dbReference>
<dbReference type="PROSITE" id="PS50929">
    <property type="entry name" value="ABC_TM1F"/>
    <property type="match status" value="2"/>
</dbReference>
<evidence type="ECO:0000259" key="12">
    <source>
        <dbReference type="PROSITE" id="PS50893"/>
    </source>
</evidence>
<evidence type="ECO:0000313" key="14">
    <source>
        <dbReference type="EMBL" id="OCB86631.1"/>
    </source>
</evidence>
<evidence type="ECO:0000256" key="2">
    <source>
        <dbReference type="ARBA" id="ARBA00022448"/>
    </source>
</evidence>
<dbReference type="InterPro" id="IPR003439">
    <property type="entry name" value="ABC_transporter-like_ATP-bd"/>
</dbReference>
<dbReference type="InterPro" id="IPR036640">
    <property type="entry name" value="ABC1_TM_sf"/>
</dbReference>
<feature type="region of interest" description="Disordered" evidence="10">
    <location>
        <begin position="447"/>
        <end position="513"/>
    </location>
</feature>
<keyword evidence="3 11" id="KW-0812">Transmembrane</keyword>
<feature type="domain" description="ABC transporter" evidence="12">
    <location>
        <begin position="762"/>
        <end position="993"/>
    </location>
</feature>
<proteinExistence type="predicted"/>
<dbReference type="PROSITE" id="PS00211">
    <property type="entry name" value="ABC_TRANSPORTER_1"/>
    <property type="match status" value="1"/>
</dbReference>
<dbReference type="OrthoDB" id="6500128at2759"/>
<keyword evidence="5" id="KW-0547">Nucleotide-binding</keyword>
<dbReference type="InterPro" id="IPR003593">
    <property type="entry name" value="AAA+_ATPase"/>
</dbReference>
<dbReference type="CDD" id="cd18596">
    <property type="entry name" value="ABC_6TM_VMR1_D1_like"/>
    <property type="match status" value="1"/>
</dbReference>
<dbReference type="GO" id="GO:0016020">
    <property type="term" value="C:membrane"/>
    <property type="evidence" value="ECO:0007669"/>
    <property type="project" value="UniProtKB-SubCell"/>
</dbReference>
<comment type="caution">
    <text evidence="14">The sequence shown here is derived from an EMBL/GenBank/DDBJ whole genome shotgun (WGS) entry which is preliminary data.</text>
</comment>
<dbReference type="InterPro" id="IPR027417">
    <property type="entry name" value="P-loop_NTPase"/>
</dbReference>
<evidence type="ECO:0000256" key="5">
    <source>
        <dbReference type="ARBA" id="ARBA00022741"/>
    </source>
</evidence>
<sequence>MVKTSRSLADANTLPNAPTVYSIKGPFLSIRLETRLLRSALSFTALTLFAWTCNTCGESMFIIEDLSRLEAMRHAWTREDLLWMPPTFATLSLLYISSNALLQYATANKKDTKSSVLLSVDEGERTDVANRKSLGETIKAVDGFSILLFRLFRLLTIVGLLSLEVYESNVGHGPSARTLQIPFYIYMLALATVSVAASSSYRRDLVSFDLAMLFFLNFVVYFILDIWPYAMISPLPFDPASEASTWIRVSLLTLGGLIIPLVMPRPFRPTISDEEPSAVETSSLLSRYWYSYLDQIVFYAFRVPDITVKDMPQMPGPGRIEVLGRRALTALDPVEVGKRHIIWGILRIWGKDFVLMSIFVGLYCFAEFAGPYGMKHLLASLETGIPSYGLRPWVWIVILVVGPVVSGLFYTQFLYISTRMIVENGSVLTYLVFHHALRIRLKGESFDSDDEKAGGKDGTPTTNEDTQSTATPATTDTDQVDSEDTTEADAATSTTAVSDTDARPAVKEGQAQEKTGHLIGKINNLITSDLTSVSNLHEVAQLPGTVLQLIIAIAFLYNLVGWSAFVGLAVMIICLPVPVILGKSMAGVQKAKMEATDQRVQSVTEALGILRMIKLFGWEPYMLRQLAQNRDKELAKLGRFRLLNTVMNAVNEMLPLLSKLVVIALYTIISKGQLSASVIFSALLVFSMLEQQLWTLMHILPNLLQSKVSCDRYTRFLNKTELISEGNGQSPTARETMASEPDHPEEVIGFKQCSFSWDSPNAANPSPTKHHTRKHFNLRFDGEVLFKPGNINIIVGPTASGKTSVLMALLGEMYYKSHSIGSWYNLPRGGGIAYAPQESWVLNETIRDNILFGEPYDEDRYKKVLKQCALEKDLELWEAGDLTEVGEKGLTLSGGQKARVTLARSVYSSASILLLDDVLAALDVHTAKWIVDKALQGDLVQGRTVLLVTHNIALAAPIADHVVVLGRHGSISAQGSVSEVLKKDARLRAQIEKEKEEVEEDIETKLDESKVDKDNSEGAKKAAGKLVVAEEKAMGRVELAAILLYTASIGGSLAWIMILGTRLLGQAFYIFSPWFVGYWSSQYETRPSSEVPVIKYLLIYALSNLLQCLIDFGSQLLWLFGSLRASKFIYNNLLRRIFQATFRWLDVTPVGRIITRCTQDISTIDQQLAMFANILLSITLNMVTLFLCSVLMAGQYALISGLVIFALSTSLGHVYLKCQMCTRREMSNAKSPVMSEVGTALSGLPSIRAYGAQAIFYSELKKRIDVLARTSYCFYDINRWISIRMDSLGAVFAGVVASYLAYGSKFSAGYAGFTLSIVLSFSRQILVWVRIYNIVEIQANSLERMLEFMRIDHEPEPSESGKPPAYWPSSGELRVEKLSARYSDDSSNVLHNITFAVKSGERVGIGKSSVALALLRAIKTDGKVFYDGIATDAINLDALRTNITLIPQQPELIHGTLRENLDPFGQHDDATLNVALNASGLFSIKDLATTQQPIDGGPSNETAPSGADSEYGTKIGLDTMVESGGTNFSLGQRQIIALARAIVRRSKLLILDEATAAIDYDTDALIQKTLRTEFDKDTTLITIAHRLQTIVDYDKIMVLDAGELVEFGSPKMLLGKEGGYFRSLIDESDDRDLLRNLIGAH</sequence>
<evidence type="ECO:0000256" key="1">
    <source>
        <dbReference type="ARBA" id="ARBA00004141"/>
    </source>
</evidence>
<feature type="transmembrane region" description="Helical" evidence="11">
    <location>
        <begin position="393"/>
        <end position="416"/>
    </location>
</feature>
<dbReference type="InterPro" id="IPR017871">
    <property type="entry name" value="ABC_transporter-like_CS"/>
</dbReference>
<dbReference type="SUPFAM" id="SSF90123">
    <property type="entry name" value="ABC transporter transmembrane region"/>
    <property type="match status" value="2"/>
</dbReference>
<feature type="compositionally biased region" description="Basic and acidic residues" evidence="10">
    <location>
        <begin position="500"/>
        <end position="513"/>
    </location>
</feature>
<evidence type="ECO:0000256" key="9">
    <source>
        <dbReference type="SAM" id="Coils"/>
    </source>
</evidence>
<evidence type="ECO:0000256" key="8">
    <source>
        <dbReference type="ARBA" id="ARBA00023136"/>
    </source>
</evidence>
<dbReference type="SMART" id="SM00382">
    <property type="entry name" value="AAA"/>
    <property type="match status" value="2"/>
</dbReference>
<feature type="domain" description="ABC transmembrane type-1" evidence="13">
    <location>
        <begin position="354"/>
        <end position="705"/>
    </location>
</feature>
<feature type="transmembrane region" description="Helical" evidence="11">
    <location>
        <begin position="210"/>
        <end position="230"/>
    </location>
</feature>
<feature type="transmembrane region" description="Helical" evidence="11">
    <location>
        <begin position="563"/>
        <end position="582"/>
    </location>
</feature>
<keyword evidence="6" id="KW-0067">ATP-binding</keyword>
<dbReference type="CDD" id="cd03244">
    <property type="entry name" value="ABCC_MRP_domain2"/>
    <property type="match status" value="1"/>
</dbReference>